<dbReference type="PANTHER" id="PTHR28265">
    <property type="entry name" value="MAINTENANCE OF TELOMERE CAPPING PROTEIN 1"/>
    <property type="match status" value="1"/>
</dbReference>
<feature type="region of interest" description="Disordered" evidence="1">
    <location>
        <begin position="430"/>
        <end position="481"/>
    </location>
</feature>
<feature type="compositionally biased region" description="Low complexity" evidence="1">
    <location>
        <begin position="33"/>
        <end position="66"/>
    </location>
</feature>
<feature type="region of interest" description="Disordered" evidence="1">
    <location>
        <begin position="92"/>
        <end position="140"/>
    </location>
</feature>
<reference evidence="2 3" key="1">
    <citation type="submission" date="2016-07" db="EMBL/GenBank/DDBJ databases">
        <title>Pervasive Adenine N6-methylation of Active Genes in Fungi.</title>
        <authorList>
            <consortium name="DOE Joint Genome Institute"/>
            <person name="Mondo S.J."/>
            <person name="Dannebaum R.O."/>
            <person name="Kuo R.C."/>
            <person name="Labutti K."/>
            <person name="Haridas S."/>
            <person name="Kuo A."/>
            <person name="Salamov A."/>
            <person name="Ahrendt S.R."/>
            <person name="Lipzen A."/>
            <person name="Sullivan W."/>
            <person name="Andreopoulos W.B."/>
            <person name="Clum A."/>
            <person name="Lindquist E."/>
            <person name="Daum C."/>
            <person name="Ramamoorthy G.K."/>
            <person name="Gryganskyi A."/>
            <person name="Culley D."/>
            <person name="Magnuson J.K."/>
            <person name="James T.Y."/>
            <person name="O'Malley M.A."/>
            <person name="Stajich J.E."/>
            <person name="Spatafora J.W."/>
            <person name="Visel A."/>
            <person name="Grigoriev I.V."/>
        </authorList>
    </citation>
    <scope>NUCLEOTIDE SEQUENCE [LARGE SCALE GENOMIC DNA]</scope>
    <source>
        <strain evidence="2 3">68-887.2</strain>
    </source>
</reference>
<feature type="compositionally biased region" description="Low complexity" evidence="1">
    <location>
        <begin position="461"/>
        <end position="481"/>
    </location>
</feature>
<organism evidence="2 3">
    <name type="scientific">Naematelia encephala</name>
    <dbReference type="NCBI Taxonomy" id="71784"/>
    <lineage>
        <taxon>Eukaryota</taxon>
        <taxon>Fungi</taxon>
        <taxon>Dikarya</taxon>
        <taxon>Basidiomycota</taxon>
        <taxon>Agaricomycotina</taxon>
        <taxon>Tremellomycetes</taxon>
        <taxon>Tremellales</taxon>
        <taxon>Naemateliaceae</taxon>
        <taxon>Naematelia</taxon>
    </lineage>
</organism>
<dbReference type="FunCoup" id="A0A1Y2AUS7">
    <property type="interactions" value="7"/>
</dbReference>
<dbReference type="AlphaFoldDB" id="A0A1Y2AUS7"/>
<comment type="caution">
    <text evidence="2">The sequence shown here is derived from an EMBL/GenBank/DDBJ whole genome shotgun (WGS) entry which is preliminary data.</text>
</comment>
<keyword evidence="3" id="KW-1185">Reference proteome</keyword>
<evidence type="ECO:0000256" key="1">
    <source>
        <dbReference type="SAM" id="MobiDB-lite"/>
    </source>
</evidence>
<dbReference type="InParanoid" id="A0A1Y2AUS7"/>
<dbReference type="PANTHER" id="PTHR28265:SF1">
    <property type="entry name" value="MAINTENANCE OF TELOMERE CAPPING PROTEIN 1"/>
    <property type="match status" value="1"/>
</dbReference>
<evidence type="ECO:0000313" key="3">
    <source>
        <dbReference type="Proteomes" id="UP000193986"/>
    </source>
</evidence>
<dbReference type="Proteomes" id="UP000193986">
    <property type="component" value="Unassembled WGS sequence"/>
</dbReference>
<dbReference type="OrthoDB" id="5594977at2759"/>
<dbReference type="STRING" id="71784.A0A1Y2AUS7"/>
<feature type="compositionally biased region" description="Basic and acidic residues" evidence="1">
    <location>
        <begin position="441"/>
        <end position="453"/>
    </location>
</feature>
<dbReference type="InterPro" id="IPR018814">
    <property type="entry name" value="DUF5427"/>
</dbReference>
<feature type="region of interest" description="Disordered" evidence="1">
    <location>
        <begin position="18"/>
        <end position="71"/>
    </location>
</feature>
<evidence type="ECO:0000313" key="2">
    <source>
        <dbReference type="EMBL" id="ORY26236.1"/>
    </source>
</evidence>
<dbReference type="Pfam" id="PF10310">
    <property type="entry name" value="DUF5427"/>
    <property type="match status" value="1"/>
</dbReference>
<gene>
    <name evidence="2" type="ORF">BCR39DRAFT_541552</name>
</gene>
<name>A0A1Y2AUS7_9TREE</name>
<dbReference type="EMBL" id="MCFC01000049">
    <property type="protein sequence ID" value="ORY26236.1"/>
    <property type="molecule type" value="Genomic_DNA"/>
</dbReference>
<proteinExistence type="predicted"/>
<accession>A0A1Y2AUS7</accession>
<sequence length="481" mass="51521">MPPKGKKTKAEEALDFLSNLDNLDAPPPAVPETSASPAPAIPTSSSTPRASTDSIRPLMKPATPAPAEEETAEAAKALAYLEAQINTKRAPLTRTASSVHPPPPPTATTTGGGSQGELPTNIPSQTQEEQSGGGWGSSWWSTATSAIQSAQKIADEGYKRVQAGGGVTGGLEQLGVKGVSVDLGKLRQGAGERLGGIVKGVDLEKLRQGLLNNASTTLATILDTVAPPISAHETLELWLSHPMIGYGGVEGVVYRAWTRILEQTESGEMVVVWSPDDDEADEDVARSIRPVEGWEEGWSFSQAALEAIRVREEKDPKGRGSANANLPVTTVPIFLHLQPLLAPLPFPEPQILLGAAHPAPENPPQHLFFLIHLQDPSHALRFTSITQPCPSDWLDVEYDRSDWVEERLVEVLRTGVEIVAQDYVATRMGLKPSTGMTRPASPDKKSQDDKQDQLENEEDSQVQAQDQDQVAVGAEAVKATE</sequence>
<protein>
    <submittedName>
        <fullName evidence="2">Maintenance of telomere capping protein 1</fullName>
    </submittedName>
</protein>